<evidence type="ECO:0000256" key="1">
    <source>
        <dbReference type="ARBA" id="ARBA00004651"/>
    </source>
</evidence>
<protein>
    <submittedName>
        <fullName evidence="9">MFS transporter</fullName>
    </submittedName>
</protein>
<feature type="domain" description="Major facilitator superfamily (MFS) profile" evidence="8">
    <location>
        <begin position="13"/>
        <end position="158"/>
    </location>
</feature>
<comment type="subcellular location">
    <subcellularLocation>
        <location evidence="1">Cell membrane</location>
        <topology evidence="1">Multi-pass membrane protein</topology>
    </subcellularLocation>
</comment>
<keyword evidence="5 7" id="KW-0472">Membrane</keyword>
<feature type="compositionally biased region" description="Basic and acidic residues" evidence="6">
    <location>
        <begin position="138"/>
        <end position="152"/>
    </location>
</feature>
<evidence type="ECO:0000313" key="9">
    <source>
        <dbReference type="EMBL" id="UQS23482.1"/>
    </source>
</evidence>
<dbReference type="PANTHER" id="PTHR42718">
    <property type="entry name" value="MAJOR FACILITATOR SUPERFAMILY MULTIDRUG TRANSPORTER MFSC"/>
    <property type="match status" value="1"/>
</dbReference>
<dbReference type="SUPFAM" id="SSF103473">
    <property type="entry name" value="MFS general substrate transporter"/>
    <property type="match status" value="1"/>
</dbReference>
<organism evidence="9 10">
    <name type="scientific">Amycolatopsis thermalba</name>
    <dbReference type="NCBI Taxonomy" id="944492"/>
    <lineage>
        <taxon>Bacteria</taxon>
        <taxon>Bacillati</taxon>
        <taxon>Actinomycetota</taxon>
        <taxon>Actinomycetes</taxon>
        <taxon>Pseudonocardiales</taxon>
        <taxon>Pseudonocardiaceae</taxon>
        <taxon>Amycolatopsis</taxon>
    </lineage>
</organism>
<feature type="transmembrane region" description="Helical" evidence="7">
    <location>
        <begin position="46"/>
        <end position="65"/>
    </location>
</feature>
<dbReference type="Pfam" id="PF07690">
    <property type="entry name" value="MFS_1"/>
    <property type="match status" value="1"/>
</dbReference>
<evidence type="ECO:0000256" key="2">
    <source>
        <dbReference type="ARBA" id="ARBA00022448"/>
    </source>
</evidence>
<dbReference type="InterPro" id="IPR011701">
    <property type="entry name" value="MFS"/>
</dbReference>
<evidence type="ECO:0000313" key="10">
    <source>
        <dbReference type="Proteomes" id="UP000830158"/>
    </source>
</evidence>
<dbReference type="PANTHER" id="PTHR42718:SF9">
    <property type="entry name" value="MAJOR FACILITATOR SUPERFAMILY MULTIDRUG TRANSPORTER MFSC"/>
    <property type="match status" value="1"/>
</dbReference>
<keyword evidence="3 7" id="KW-0812">Transmembrane</keyword>
<reference evidence="9" key="1">
    <citation type="submission" date="2022-01" db="EMBL/GenBank/DDBJ databases">
        <title>PSI-footprinting approach for the identification of protein synthesis inhibitor producers.</title>
        <authorList>
            <person name="Handel F."/>
            <person name="Kulik A."/>
            <person name="Wex K.W."/>
            <person name="Berscheid A."/>
            <person name="Saur J.S."/>
            <person name="Winkler A."/>
            <person name="Wibberg D."/>
            <person name="Kalinowski J."/>
            <person name="Broetz-Oesterhelt H."/>
            <person name="Mast Y."/>
        </authorList>
    </citation>
    <scope>NUCLEOTIDE SEQUENCE</scope>
    <source>
        <strain evidence="9">KNN 49.3e</strain>
    </source>
</reference>
<evidence type="ECO:0000256" key="4">
    <source>
        <dbReference type="ARBA" id="ARBA00022989"/>
    </source>
</evidence>
<sequence length="158" mass="16578">MSLVERHPLRWWGLAVTVLAVLVDMVDNQIVTVALPAIQRRLGAGALQWISAGYALGFALTLITGGRLGDRYGRKRLFLVGMTVFILASTGAGLAPGAGIRTGAGFAAAAVTAMAVAIGVLVLALLLTAALPRPRRGARFEPRSTARGEHGRRPSSRP</sequence>
<gene>
    <name evidence="9" type="ORF">L1857_11945</name>
</gene>
<feature type="transmembrane region" description="Helical" evidence="7">
    <location>
        <begin position="77"/>
        <end position="100"/>
    </location>
</feature>
<keyword evidence="2" id="KW-0813">Transport</keyword>
<dbReference type="InterPro" id="IPR020846">
    <property type="entry name" value="MFS_dom"/>
</dbReference>
<dbReference type="Gene3D" id="1.20.1720.10">
    <property type="entry name" value="Multidrug resistance protein D"/>
    <property type="match status" value="1"/>
</dbReference>
<name>A0ABY4NTU5_9PSEU</name>
<proteinExistence type="predicted"/>
<evidence type="ECO:0000256" key="3">
    <source>
        <dbReference type="ARBA" id="ARBA00022692"/>
    </source>
</evidence>
<evidence type="ECO:0000256" key="5">
    <source>
        <dbReference type="ARBA" id="ARBA00023136"/>
    </source>
</evidence>
<evidence type="ECO:0000259" key="8">
    <source>
        <dbReference type="PROSITE" id="PS50850"/>
    </source>
</evidence>
<dbReference type="Proteomes" id="UP000830158">
    <property type="component" value="Chromosome"/>
</dbReference>
<accession>A0ABY4NTU5</accession>
<feature type="transmembrane region" description="Helical" evidence="7">
    <location>
        <begin position="9"/>
        <end position="26"/>
    </location>
</feature>
<keyword evidence="10" id="KW-1185">Reference proteome</keyword>
<evidence type="ECO:0000256" key="7">
    <source>
        <dbReference type="SAM" id="Phobius"/>
    </source>
</evidence>
<feature type="transmembrane region" description="Helical" evidence="7">
    <location>
        <begin position="106"/>
        <end position="131"/>
    </location>
</feature>
<keyword evidence="4 7" id="KW-1133">Transmembrane helix</keyword>
<evidence type="ECO:0000256" key="6">
    <source>
        <dbReference type="SAM" id="MobiDB-lite"/>
    </source>
</evidence>
<dbReference type="InterPro" id="IPR036259">
    <property type="entry name" value="MFS_trans_sf"/>
</dbReference>
<dbReference type="PROSITE" id="PS50850">
    <property type="entry name" value="MFS"/>
    <property type="match status" value="1"/>
</dbReference>
<dbReference type="EMBL" id="CP091196">
    <property type="protein sequence ID" value="UQS23482.1"/>
    <property type="molecule type" value="Genomic_DNA"/>
</dbReference>
<feature type="region of interest" description="Disordered" evidence="6">
    <location>
        <begin position="138"/>
        <end position="158"/>
    </location>
</feature>